<dbReference type="Proteomes" id="UP000391919">
    <property type="component" value="Unassembled WGS sequence"/>
</dbReference>
<proteinExistence type="predicted"/>
<reference evidence="1 2" key="1">
    <citation type="submission" date="2019-09" db="EMBL/GenBank/DDBJ databases">
        <title>Draft genome sequence of Bacillus sp. JC-7.</title>
        <authorList>
            <person name="Tanaka N."/>
            <person name="Shiwa Y."/>
            <person name="Fujita N."/>
            <person name="Tanasupawat S."/>
        </authorList>
    </citation>
    <scope>NUCLEOTIDE SEQUENCE [LARGE SCALE GENOMIC DNA]</scope>
    <source>
        <strain evidence="1 2">JC-7</strain>
    </source>
</reference>
<accession>A0A5J4JHS2</accession>
<organism evidence="1 2">
    <name type="scientific">Weizmannia acidilactici</name>
    <dbReference type="NCBI Taxonomy" id="2607726"/>
    <lineage>
        <taxon>Bacteria</taxon>
        <taxon>Bacillati</taxon>
        <taxon>Bacillota</taxon>
        <taxon>Bacilli</taxon>
        <taxon>Bacillales</taxon>
        <taxon>Bacillaceae</taxon>
        <taxon>Heyndrickxia</taxon>
    </lineage>
</organism>
<protein>
    <submittedName>
        <fullName evidence="1">Uncharacterized protein</fullName>
    </submittedName>
</protein>
<dbReference type="AlphaFoldDB" id="A0A5J4JHS2"/>
<evidence type="ECO:0000313" key="1">
    <source>
        <dbReference type="EMBL" id="GER70235.1"/>
    </source>
</evidence>
<dbReference type="EMBL" id="BKZQ01000017">
    <property type="protein sequence ID" value="GER70235.1"/>
    <property type="molecule type" value="Genomic_DNA"/>
</dbReference>
<sequence>MANEIRQLAELTKQSALVKGDNHLIDEQTRKQFLHLRQTGDGFEGITNQKKEVLERMPGVLMERPTIEDIMLAYIGGGKNVAAAR</sequence>
<name>A0A5J4JHS2_9BACI</name>
<evidence type="ECO:0000313" key="2">
    <source>
        <dbReference type="Proteomes" id="UP000391919"/>
    </source>
</evidence>
<comment type="caution">
    <text evidence="1">The sequence shown here is derived from an EMBL/GenBank/DDBJ whole genome shotgun (WGS) entry which is preliminary data.</text>
</comment>
<keyword evidence="2" id="KW-1185">Reference proteome</keyword>
<gene>
    <name evidence="1" type="ORF">BpJC7_15380</name>
</gene>